<gene>
    <name evidence="1" type="ORF">C7C45_01800</name>
</gene>
<evidence type="ECO:0000313" key="2">
    <source>
        <dbReference type="Proteomes" id="UP000248333"/>
    </source>
</evidence>
<proteinExistence type="predicted"/>
<keyword evidence="2" id="KW-1185">Reference proteome</keyword>
<evidence type="ECO:0000313" key="1">
    <source>
        <dbReference type="EMBL" id="PYC76242.1"/>
    </source>
</evidence>
<dbReference type="Proteomes" id="UP000248333">
    <property type="component" value="Unassembled WGS sequence"/>
</dbReference>
<protein>
    <submittedName>
        <fullName evidence="1">Uncharacterized protein</fullName>
    </submittedName>
</protein>
<accession>A0A318P9H5</accession>
<dbReference type="EMBL" id="PYBV01000002">
    <property type="protein sequence ID" value="PYC76242.1"/>
    <property type="molecule type" value="Genomic_DNA"/>
</dbReference>
<organism evidence="1 2">
    <name type="scientific">Micromonospora arborensis</name>
    <dbReference type="NCBI Taxonomy" id="2116518"/>
    <lineage>
        <taxon>Bacteria</taxon>
        <taxon>Bacillati</taxon>
        <taxon>Actinomycetota</taxon>
        <taxon>Actinomycetes</taxon>
        <taxon>Micromonosporales</taxon>
        <taxon>Micromonosporaceae</taxon>
        <taxon>Micromonospora</taxon>
    </lineage>
</organism>
<comment type="caution">
    <text evidence="1">The sequence shown here is derived from an EMBL/GenBank/DDBJ whole genome shotgun (WGS) entry which is preliminary data.</text>
</comment>
<reference evidence="1 2" key="1">
    <citation type="submission" date="2018-03" db="EMBL/GenBank/DDBJ databases">
        <title>Bioinformatic expansion and discovery of thiopeptide antibiotics.</title>
        <authorList>
            <person name="Schwalen C.J."/>
            <person name="Hudson G.A."/>
            <person name="Mitchell D.A."/>
        </authorList>
    </citation>
    <scope>NUCLEOTIDE SEQUENCE [LARGE SCALE GENOMIC DNA]</scope>
    <source>
        <strain evidence="1 2">NRRL 8041</strain>
    </source>
</reference>
<sequence>MASFVVEGTVSWFEHDLGLVSGAAVSVFRPGVAFEAVCGCRPEASLVASATVLGTFVWFAVL</sequence>
<name>A0A318P9H5_9ACTN</name>
<dbReference type="AlphaFoldDB" id="A0A318P9H5"/>